<dbReference type="SUPFAM" id="SSF54637">
    <property type="entry name" value="Thioesterase/thiol ester dehydrase-isomerase"/>
    <property type="match status" value="1"/>
</dbReference>
<name>A0A7X0LLV7_9BACT</name>
<dbReference type="AlphaFoldDB" id="A0A7X0LLV7"/>
<dbReference type="PANTHER" id="PTHR31793">
    <property type="entry name" value="4-HYDROXYBENZOYL-COA THIOESTERASE FAMILY MEMBER"/>
    <property type="match status" value="1"/>
</dbReference>
<dbReference type="Pfam" id="PF13279">
    <property type="entry name" value="4HBT_2"/>
    <property type="match status" value="1"/>
</dbReference>
<dbReference type="InterPro" id="IPR050563">
    <property type="entry name" value="4-hydroxybenzoyl-CoA_TE"/>
</dbReference>
<keyword evidence="2 3" id="KW-0378">Hydrolase</keyword>
<dbReference type="RefSeq" id="WP_184678802.1">
    <property type="nucleotide sequence ID" value="NZ_JACHGY010000001.1"/>
</dbReference>
<dbReference type="Proteomes" id="UP000541810">
    <property type="component" value="Unassembled WGS sequence"/>
</dbReference>
<dbReference type="PANTHER" id="PTHR31793:SF27">
    <property type="entry name" value="NOVEL THIOESTERASE SUPERFAMILY DOMAIN AND SAPOSIN A-TYPE DOMAIN CONTAINING PROTEIN (0610012H03RIK)"/>
    <property type="match status" value="1"/>
</dbReference>
<keyword evidence="4" id="KW-1185">Reference proteome</keyword>
<dbReference type="EC" id="3.1.2.-" evidence="3"/>
<evidence type="ECO:0000256" key="1">
    <source>
        <dbReference type="ARBA" id="ARBA00005953"/>
    </source>
</evidence>
<organism evidence="3 4">
    <name type="scientific">Algisphaera agarilytica</name>
    <dbReference type="NCBI Taxonomy" id="1385975"/>
    <lineage>
        <taxon>Bacteria</taxon>
        <taxon>Pseudomonadati</taxon>
        <taxon>Planctomycetota</taxon>
        <taxon>Phycisphaerae</taxon>
        <taxon>Phycisphaerales</taxon>
        <taxon>Phycisphaeraceae</taxon>
        <taxon>Algisphaera</taxon>
    </lineage>
</organism>
<sequence>MSEKLHQITVPIRVRYQECDPMNVAHHSVYPVWLEIARTELLRSMGQTYRDLEAAGVFLVVAKLSLRYRRPAMYDDELEVSVTALPTVGVKLEHRYEIRRGKDLIAAAETTLACVDGDGKLRPVPEKVLNPGP</sequence>
<dbReference type="Gene3D" id="3.10.129.10">
    <property type="entry name" value="Hotdog Thioesterase"/>
    <property type="match status" value="1"/>
</dbReference>
<accession>A0A7X0LLV7</accession>
<dbReference type="InterPro" id="IPR029069">
    <property type="entry name" value="HotDog_dom_sf"/>
</dbReference>
<comment type="similarity">
    <text evidence="1">Belongs to the 4-hydroxybenzoyl-CoA thioesterase family.</text>
</comment>
<dbReference type="NCBIfam" id="TIGR00051">
    <property type="entry name" value="YbgC/FadM family acyl-CoA thioesterase"/>
    <property type="match status" value="1"/>
</dbReference>
<dbReference type="GO" id="GO:0047617">
    <property type="term" value="F:fatty acyl-CoA hydrolase activity"/>
    <property type="evidence" value="ECO:0007669"/>
    <property type="project" value="TreeGrafter"/>
</dbReference>
<reference evidence="3 4" key="1">
    <citation type="submission" date="2020-08" db="EMBL/GenBank/DDBJ databases">
        <title>Genomic Encyclopedia of Type Strains, Phase IV (KMG-IV): sequencing the most valuable type-strain genomes for metagenomic binning, comparative biology and taxonomic classification.</title>
        <authorList>
            <person name="Goeker M."/>
        </authorList>
    </citation>
    <scope>NUCLEOTIDE SEQUENCE [LARGE SCALE GENOMIC DNA]</scope>
    <source>
        <strain evidence="3 4">DSM 103725</strain>
    </source>
</reference>
<evidence type="ECO:0000313" key="3">
    <source>
        <dbReference type="EMBL" id="MBB6431324.1"/>
    </source>
</evidence>
<dbReference type="PIRSF" id="PIRSF003230">
    <property type="entry name" value="YbgC"/>
    <property type="match status" value="1"/>
</dbReference>
<protein>
    <submittedName>
        <fullName evidence="3">Acyl-CoA thioester hydrolase</fullName>
        <ecNumber evidence="3">3.1.2.-</ecNumber>
    </submittedName>
</protein>
<dbReference type="EMBL" id="JACHGY010000001">
    <property type="protein sequence ID" value="MBB6431324.1"/>
    <property type="molecule type" value="Genomic_DNA"/>
</dbReference>
<proteinExistence type="inferred from homology"/>
<evidence type="ECO:0000313" key="4">
    <source>
        <dbReference type="Proteomes" id="UP000541810"/>
    </source>
</evidence>
<dbReference type="InterPro" id="IPR006684">
    <property type="entry name" value="YbgC/YbaW"/>
</dbReference>
<evidence type="ECO:0000256" key="2">
    <source>
        <dbReference type="ARBA" id="ARBA00022801"/>
    </source>
</evidence>
<gene>
    <name evidence="3" type="ORF">HNQ40_003130</name>
</gene>
<dbReference type="CDD" id="cd00586">
    <property type="entry name" value="4HBT"/>
    <property type="match status" value="1"/>
</dbReference>
<comment type="caution">
    <text evidence="3">The sequence shown here is derived from an EMBL/GenBank/DDBJ whole genome shotgun (WGS) entry which is preliminary data.</text>
</comment>